<evidence type="ECO:0000259" key="5">
    <source>
        <dbReference type="PROSITE" id="PS51832"/>
    </source>
</evidence>
<dbReference type="SMART" id="SM00091">
    <property type="entry name" value="PAS"/>
    <property type="match status" value="3"/>
</dbReference>
<dbReference type="SUPFAM" id="SSF55785">
    <property type="entry name" value="PYP-like sensor domain (PAS domain)"/>
    <property type="match status" value="3"/>
</dbReference>
<dbReference type="Pfam" id="PF00990">
    <property type="entry name" value="GGDEF"/>
    <property type="match status" value="1"/>
</dbReference>
<dbReference type="Pfam" id="PF13426">
    <property type="entry name" value="PAS_9"/>
    <property type="match status" value="2"/>
</dbReference>
<dbReference type="InterPro" id="IPR035965">
    <property type="entry name" value="PAS-like_dom_sf"/>
</dbReference>
<dbReference type="PANTHER" id="PTHR43155">
    <property type="entry name" value="CYCLIC DI-GMP PHOSPHODIESTERASE PA4108-RELATED"/>
    <property type="match status" value="1"/>
</dbReference>
<evidence type="ECO:0000259" key="3">
    <source>
        <dbReference type="PROSITE" id="PS50885"/>
    </source>
</evidence>
<dbReference type="PROSITE" id="PS50112">
    <property type="entry name" value="PAS"/>
    <property type="match status" value="3"/>
</dbReference>
<dbReference type="NCBIfam" id="TIGR00254">
    <property type="entry name" value="GGDEF"/>
    <property type="match status" value="1"/>
</dbReference>
<name>A0A0U1L661_9FIRM</name>
<evidence type="ECO:0000259" key="2">
    <source>
        <dbReference type="PROSITE" id="PS50113"/>
    </source>
</evidence>
<feature type="domain" description="HAMP" evidence="3">
    <location>
        <begin position="74"/>
        <end position="121"/>
    </location>
</feature>
<feature type="domain" description="HD-GYP" evidence="5">
    <location>
        <begin position="666"/>
        <end position="854"/>
    </location>
</feature>
<dbReference type="Gene3D" id="3.30.450.20">
    <property type="entry name" value="PAS domain"/>
    <property type="match status" value="3"/>
</dbReference>
<reference evidence="7" key="1">
    <citation type="submission" date="2015-03" db="EMBL/GenBank/DDBJ databases">
        <authorList>
            <person name="Nijsse Bart"/>
        </authorList>
    </citation>
    <scope>NUCLEOTIDE SEQUENCE [LARGE SCALE GENOMIC DNA]</scope>
</reference>
<dbReference type="InterPro" id="IPR003607">
    <property type="entry name" value="HD/PDEase_dom"/>
</dbReference>
<dbReference type="PROSITE" id="PS51832">
    <property type="entry name" value="HD_GYP"/>
    <property type="match status" value="1"/>
</dbReference>
<dbReference type="PROSITE" id="PS50887">
    <property type="entry name" value="GGDEF"/>
    <property type="match status" value="1"/>
</dbReference>
<dbReference type="SMART" id="SM00267">
    <property type="entry name" value="GGDEF"/>
    <property type="match status" value="1"/>
</dbReference>
<dbReference type="SUPFAM" id="SSF109604">
    <property type="entry name" value="HD-domain/PDEase-like"/>
    <property type="match status" value="1"/>
</dbReference>
<dbReference type="CDD" id="cd06225">
    <property type="entry name" value="HAMP"/>
    <property type="match status" value="1"/>
</dbReference>
<dbReference type="NCBIfam" id="TIGR00229">
    <property type="entry name" value="sensory_box"/>
    <property type="match status" value="3"/>
</dbReference>
<protein>
    <submittedName>
        <fullName evidence="6">Diguanylate cyclase/phosphodiesterase (GGDEF &amp; EAL domains) with PAS/PAC sensor(S)</fullName>
    </submittedName>
</protein>
<dbReference type="InterPro" id="IPR037522">
    <property type="entry name" value="HD_GYP_dom"/>
</dbReference>
<feature type="domain" description="PAC" evidence="2">
    <location>
        <begin position="334"/>
        <end position="392"/>
    </location>
</feature>
<feature type="domain" description="PAC" evidence="2">
    <location>
        <begin position="466"/>
        <end position="516"/>
    </location>
</feature>
<evidence type="ECO:0000313" key="6">
    <source>
        <dbReference type="EMBL" id="CQR74633.1"/>
    </source>
</evidence>
<dbReference type="InterPro" id="IPR001610">
    <property type="entry name" value="PAC"/>
</dbReference>
<dbReference type="GO" id="GO:0016020">
    <property type="term" value="C:membrane"/>
    <property type="evidence" value="ECO:0007669"/>
    <property type="project" value="InterPro"/>
</dbReference>
<dbReference type="EMBL" id="CTRP01000014">
    <property type="protein sequence ID" value="CQR74633.1"/>
    <property type="molecule type" value="Genomic_DNA"/>
</dbReference>
<dbReference type="AlphaFoldDB" id="A0A0U1L661"/>
<dbReference type="Gene3D" id="3.30.70.270">
    <property type="match status" value="1"/>
</dbReference>
<dbReference type="InterPro" id="IPR013655">
    <property type="entry name" value="PAS_fold_3"/>
</dbReference>
<dbReference type="CDD" id="cd01949">
    <property type="entry name" value="GGDEF"/>
    <property type="match status" value="1"/>
</dbReference>
<dbReference type="InterPro" id="IPR000014">
    <property type="entry name" value="PAS"/>
</dbReference>
<feature type="domain" description="PAS" evidence="1">
    <location>
        <begin position="133"/>
        <end position="182"/>
    </location>
</feature>
<dbReference type="Proteomes" id="UP000049855">
    <property type="component" value="Unassembled WGS sequence"/>
</dbReference>
<dbReference type="InterPro" id="IPR029787">
    <property type="entry name" value="Nucleotide_cyclase"/>
</dbReference>
<dbReference type="InterPro" id="IPR003660">
    <property type="entry name" value="HAMP_dom"/>
</dbReference>
<dbReference type="InterPro" id="IPR006675">
    <property type="entry name" value="HDIG_dom"/>
</dbReference>
<dbReference type="SUPFAM" id="SSF55073">
    <property type="entry name" value="Nucleotide cyclase"/>
    <property type="match status" value="1"/>
</dbReference>
<dbReference type="PROSITE" id="PS50885">
    <property type="entry name" value="HAMP"/>
    <property type="match status" value="1"/>
</dbReference>
<dbReference type="SMART" id="SM00086">
    <property type="entry name" value="PAC"/>
    <property type="match status" value="3"/>
</dbReference>
<feature type="domain" description="PAS" evidence="1">
    <location>
        <begin position="258"/>
        <end position="329"/>
    </location>
</feature>
<accession>A0A0U1L661</accession>
<dbReference type="CDD" id="cd00077">
    <property type="entry name" value="HDc"/>
    <property type="match status" value="1"/>
</dbReference>
<feature type="domain" description="PAS" evidence="1">
    <location>
        <begin position="393"/>
        <end position="462"/>
    </location>
</feature>
<dbReference type="InterPro" id="IPR000160">
    <property type="entry name" value="GGDEF_dom"/>
</dbReference>
<gene>
    <name evidence="6" type="ORF">SpAn4DRAFT_1095</name>
</gene>
<evidence type="ECO:0000313" key="7">
    <source>
        <dbReference type="Proteomes" id="UP000049855"/>
    </source>
</evidence>
<dbReference type="Pfam" id="PF13487">
    <property type="entry name" value="HD_5"/>
    <property type="match status" value="1"/>
</dbReference>
<dbReference type="CDD" id="cd00130">
    <property type="entry name" value="PAS"/>
    <property type="match status" value="3"/>
</dbReference>
<dbReference type="Pfam" id="PF08447">
    <property type="entry name" value="PAS_3"/>
    <property type="match status" value="1"/>
</dbReference>
<dbReference type="GO" id="GO:0007165">
    <property type="term" value="P:signal transduction"/>
    <property type="evidence" value="ECO:0007669"/>
    <property type="project" value="InterPro"/>
</dbReference>
<proteinExistence type="predicted"/>
<feature type="domain" description="PAC" evidence="2">
    <location>
        <begin position="207"/>
        <end position="257"/>
    </location>
</feature>
<evidence type="ECO:0000259" key="1">
    <source>
        <dbReference type="PROSITE" id="PS50112"/>
    </source>
</evidence>
<organism evidence="6 7">
    <name type="scientific">Sporomusa ovata</name>
    <dbReference type="NCBI Taxonomy" id="2378"/>
    <lineage>
        <taxon>Bacteria</taxon>
        <taxon>Bacillati</taxon>
        <taxon>Bacillota</taxon>
        <taxon>Negativicutes</taxon>
        <taxon>Selenomonadales</taxon>
        <taxon>Sporomusaceae</taxon>
        <taxon>Sporomusa</taxon>
    </lineage>
</organism>
<dbReference type="PANTHER" id="PTHR43155:SF2">
    <property type="entry name" value="CYCLIC DI-GMP PHOSPHODIESTERASE PA4108"/>
    <property type="match status" value="1"/>
</dbReference>
<sequence>MSHLRQSEVVVKLLQSLISDREIPSHPPQELSKIEGFEILYNALLEFRKAFIGIGNGELTYPIKGKGYLPGVLKGLQATLQHLIWQTKVIASGDFSQRVDFLGEFSQAFNDMTRQLEKTLHESAQSQRALKEAKEHFEAIFNTSPDPTLITRYSDGVIVDINQAFLALTCYTRDEVIGANTLEINFYENHGDRHNWMKELQEQGFSKNREMVFRKKSGEKITALLSAKVITLNGYSHIISVVRDITERKQSEERLKKSEERYRVLAENIRDVIWILDTETMHFVYVSPSVYNLRGYTAEEVMSAPLEAALTPEGAAYVQGVISQRVTGFLSEKETLDRYFMEELEQPCKDGTTVWTEVIANFYRNEENGHVEVRGVTRDISERKLTEKKLQQSEEKYRLLIEHALEAILVIQDGKLKFSNPMAAELSGYSQEELTSIPFAEFIYPEDRELVASYYLRQISGESADFRYQYRMLRKDKSIRWVEMNSVLIEWEGRDATLNFQSDITERKQSEEEIVYLSYHDQLTGLYNRRFYEEELKRLDTARNLPITLIMADVNGLKLTNDAFGHLAGDQLIKGIADILKKECRIDDIVARIGGDEFMLVLPNTDSAEAERIVHRINVSIGNTKINNTILSVSFGWGTKDQDNKDITQIYMQAEDHMYRNKLSESTSMKSETIKLITKTLYEKNEREQHHSERVSEFCKNIGIALGLGSNEVNELKIAGLLHDIGKIGINENILNKPETLNAYEWVEIKRHPEIGYQILRSINEFSRVAEFVLAHHERIDGKGYPRGLINNEIPLQSKILIIADAYDAMTTDKIYQAALSEETAIKELKNNAGKQVDADVARVFVEQVLKKVW</sequence>
<dbReference type="InterPro" id="IPR043128">
    <property type="entry name" value="Rev_trsase/Diguanyl_cyclase"/>
</dbReference>
<dbReference type="Gene3D" id="1.10.3210.10">
    <property type="entry name" value="Hypothetical protein af1432"/>
    <property type="match status" value="1"/>
</dbReference>
<keyword evidence="7" id="KW-1185">Reference proteome</keyword>
<dbReference type="RefSeq" id="WP_021170621.1">
    <property type="nucleotide sequence ID" value="NZ_CTRP01000014.1"/>
</dbReference>
<evidence type="ECO:0000259" key="4">
    <source>
        <dbReference type="PROSITE" id="PS50887"/>
    </source>
</evidence>
<dbReference type="SMART" id="SM00471">
    <property type="entry name" value="HDc"/>
    <property type="match status" value="1"/>
</dbReference>
<dbReference type="InterPro" id="IPR000700">
    <property type="entry name" value="PAS-assoc_C"/>
</dbReference>
<dbReference type="NCBIfam" id="TIGR00277">
    <property type="entry name" value="HDIG"/>
    <property type="match status" value="1"/>
</dbReference>
<dbReference type="PROSITE" id="PS50113">
    <property type="entry name" value="PAC"/>
    <property type="match status" value="3"/>
</dbReference>
<feature type="domain" description="GGDEF" evidence="4">
    <location>
        <begin position="545"/>
        <end position="674"/>
    </location>
</feature>